<dbReference type="EMBL" id="LT598447">
    <property type="protein sequence ID" value="SCV05867.1"/>
    <property type="molecule type" value="Genomic_DNA"/>
</dbReference>
<dbReference type="GO" id="GO:0005768">
    <property type="term" value="C:endosome"/>
    <property type="evidence" value="ECO:0007669"/>
    <property type="project" value="TreeGrafter"/>
</dbReference>
<dbReference type="OrthoDB" id="64867at2759"/>
<protein>
    <submittedName>
        <fullName evidence="3">LANO_0H16930g1_1</fullName>
    </submittedName>
</protein>
<dbReference type="PANTHER" id="PTHR23030:SF39">
    <property type="entry name" value="PROGRAMMED CELL DEATH 6-INTERACTING PROTEIN"/>
    <property type="match status" value="1"/>
</dbReference>
<dbReference type="Gene3D" id="1.20.120.560">
    <property type="entry name" value="alix/aip1 in complex with the ypdl late domain"/>
    <property type="match status" value="1"/>
</dbReference>
<dbReference type="PANTHER" id="PTHR23030">
    <property type="entry name" value="PCD6 INTERACTING PROTEIN-RELATED"/>
    <property type="match status" value="1"/>
</dbReference>
<accession>A0A1G4KN63</accession>
<dbReference type="AlphaFoldDB" id="A0A1G4KN63"/>
<dbReference type="InterPro" id="IPR004328">
    <property type="entry name" value="BRO1_dom"/>
</dbReference>
<gene>
    <name evidence="3" type="ORF">LANO_0H16930G</name>
</gene>
<dbReference type="Pfam" id="PF13949">
    <property type="entry name" value="ALIX_LYPXL_bnd"/>
    <property type="match status" value="2"/>
</dbReference>
<dbReference type="CDD" id="cd09241">
    <property type="entry name" value="BRO1_ScRim20-like"/>
    <property type="match status" value="1"/>
</dbReference>
<dbReference type="Gene3D" id="1.25.40.280">
    <property type="entry name" value="alix/aip1 like domains"/>
    <property type="match status" value="1"/>
</dbReference>
<evidence type="ECO:0000256" key="1">
    <source>
        <dbReference type="ARBA" id="ARBA00038154"/>
    </source>
</evidence>
<comment type="similarity">
    <text evidence="1">Belongs to the palA/RIM20 family.</text>
</comment>
<evidence type="ECO:0000259" key="2">
    <source>
        <dbReference type="PROSITE" id="PS51180"/>
    </source>
</evidence>
<name>A0A1G4KN63_9SACH</name>
<dbReference type="Pfam" id="PF03097">
    <property type="entry name" value="BRO1"/>
    <property type="match status" value="1"/>
</dbReference>
<evidence type="ECO:0000313" key="4">
    <source>
        <dbReference type="Proteomes" id="UP000189911"/>
    </source>
</evidence>
<dbReference type="PROSITE" id="PS51180">
    <property type="entry name" value="BRO1"/>
    <property type="match status" value="1"/>
</dbReference>
<evidence type="ECO:0000313" key="3">
    <source>
        <dbReference type="EMBL" id="SCV05867.1"/>
    </source>
</evidence>
<dbReference type="Proteomes" id="UP000189911">
    <property type="component" value="Chromosome H"/>
</dbReference>
<dbReference type="Gene3D" id="1.20.140.50">
    <property type="entry name" value="alix/aip1 like domains"/>
    <property type="match status" value="1"/>
</dbReference>
<reference evidence="4" key="1">
    <citation type="submission" date="2016-03" db="EMBL/GenBank/DDBJ databases">
        <authorList>
            <person name="Devillers Hugo."/>
        </authorList>
    </citation>
    <scope>NUCLEOTIDE SEQUENCE [LARGE SCALE GENOMIC DNA]</scope>
</reference>
<dbReference type="InterPro" id="IPR038499">
    <property type="entry name" value="BRO1_sf"/>
</dbReference>
<keyword evidence="4" id="KW-1185">Reference proteome</keyword>
<dbReference type="CDD" id="cd08915">
    <property type="entry name" value="V_Alix_like"/>
    <property type="match status" value="1"/>
</dbReference>
<feature type="domain" description="BRO1" evidence="2">
    <location>
        <begin position="3"/>
        <end position="378"/>
    </location>
</feature>
<proteinExistence type="inferred from homology"/>
<organism evidence="3 4">
    <name type="scientific">Lachancea nothofagi CBS 11611</name>
    <dbReference type="NCBI Taxonomy" id="1266666"/>
    <lineage>
        <taxon>Eukaryota</taxon>
        <taxon>Fungi</taxon>
        <taxon>Dikarya</taxon>
        <taxon>Ascomycota</taxon>
        <taxon>Saccharomycotina</taxon>
        <taxon>Saccharomycetes</taxon>
        <taxon>Saccharomycetales</taxon>
        <taxon>Saccharomycetaceae</taxon>
        <taxon>Lachancea</taxon>
    </lineage>
</organism>
<dbReference type="SMART" id="SM01041">
    <property type="entry name" value="BRO1"/>
    <property type="match status" value="1"/>
</dbReference>
<dbReference type="InterPro" id="IPR025304">
    <property type="entry name" value="ALIX_V_dom"/>
</dbReference>
<sequence>MSQLLCIPFKRSLNVDLKSELSKVIDGTFYQVASVFSDDMAIIAKLRESALEAEVSLSGLQRLKDYYIQFSQLKKKFPDHQLTFKWFETLGLKSYGREDSRFLFEELNIIYNIGALYSLLSADVNNGTPEGLKTACVYSRSSAGCFGFICSQLEGMQDPVMEPKSVKCLEYLMLAQAQEIFWFKAVKDGLKDSLIARLALQVSEYYDIAFKCASTSELIRSDWQNRFKEKFQYFRAVAMYRYSLSCEDKTHCGHKVKALRDAMDLIQLSTLQENSTRSLRDRIQDSLKSAERDNDLIYLQAIPASTSNLKPAPMASPIYFEGLEDPLNALVGVSGGGTLFKDLLPSSVMESSNAFNQRQELYIQEHIVDPLDALNRILNDSLPKNDITGNLHPISSEELDTCQLSMKEGKLNSQQISNVLKQASELLAQESDTDQLLRSKYGTLKWTMLPSEKVNSEYWSRYAKIQSYLKMGESIDEETTQLFDSIDKNLLTAPIKLPESNNPLLKEVSAAFRRRESIIATTRKKANDSVLLPKIISAYKRTGQLDFEDLFADHLKMFSDDLGQIENEKRSNKEILGLLKIESHNNTKVQRLDVRDLFVQDFRHSLKLLESVKENVKGGSKFYQDLVSSVSSLLNDVRLFEAQRREEKRKSEEIINKL</sequence>